<dbReference type="InterPro" id="IPR000727">
    <property type="entry name" value="T_SNARE_dom"/>
</dbReference>
<feature type="transmembrane region" description="Helical" evidence="11">
    <location>
        <begin position="156"/>
        <end position="178"/>
    </location>
</feature>
<evidence type="ECO:0000313" key="13">
    <source>
        <dbReference type="EMBL" id="KAK8519858.1"/>
    </source>
</evidence>
<evidence type="ECO:0000256" key="2">
    <source>
        <dbReference type="ARBA" id="ARBA00007282"/>
    </source>
</evidence>
<evidence type="ECO:0000256" key="7">
    <source>
        <dbReference type="ARBA" id="ARBA00022989"/>
    </source>
</evidence>
<keyword evidence="10" id="KW-0012">Acyltransferase</keyword>
<dbReference type="InterPro" id="IPR044851">
    <property type="entry name" value="Wax_synthase"/>
</dbReference>
<sequence>MEGELRNFIRLWLLTILSLSYCYSISSKISKGFPRLVSIFPVLILLSILPFNLHTFHYGSPFVFLFSWLANSKLVLFAFDQGPLSPLPPNSYLFILTACSPFKIKEKPVKVKNGETPFIENEPRVHSMVLEAAKEFGLLVLLFCSYNFKQYFHEHVLLSLYLIHTYLVIQYLLALAAIPAEVMLGVELEPQFKDPFGATSLQDFWGHRWNLRVSDILRPTIYNPVKSISTCIIGRRWASLPAVLATFFISGLMHELMYFHMTRENPTWEITWFFILQGIFIDIEIILKKKLVATGKMKLPETISGPLALASIALSAGCLSYTQLLRNGFSSLSMAASSDPWIKEYNEAVKIADDINGMISERTSLPASGPETQRHASAIRRKITILGTRLDGLQSLLSRPTGKPLTEKEMNRRKDMVANLRSKASQMASAFNMSNFANRDSLLGPETKPDAMSRTVGLDNSGLVGLQRQIMKEQDEGLEKLEETVISTKHIALAVNEELDLQTRLIDDLDEHVDVTDSRLRRVQKNLAILNKRTKGGCSFITSLLEIYYMALCPRFCISFPAVCEDAEMLELCILQVTMDQIICLHLQ</sequence>
<evidence type="ECO:0000256" key="6">
    <source>
        <dbReference type="ARBA" id="ARBA00022927"/>
    </source>
</evidence>
<comment type="similarity">
    <text evidence="2">Belongs to the wax synthase family.</text>
</comment>
<evidence type="ECO:0000256" key="4">
    <source>
        <dbReference type="ARBA" id="ARBA00022679"/>
    </source>
</evidence>
<evidence type="ECO:0000256" key="8">
    <source>
        <dbReference type="ARBA" id="ARBA00023098"/>
    </source>
</evidence>
<evidence type="ECO:0000259" key="12">
    <source>
        <dbReference type="PROSITE" id="PS50192"/>
    </source>
</evidence>
<keyword evidence="7 11" id="KW-1133">Transmembrane helix</keyword>
<feature type="transmembrane region" description="Helical" evidence="11">
    <location>
        <begin position="307"/>
        <end position="325"/>
    </location>
</feature>
<dbReference type="Pfam" id="PF13813">
    <property type="entry name" value="MBOAT_2"/>
    <property type="match status" value="1"/>
</dbReference>
<dbReference type="PROSITE" id="PS00914">
    <property type="entry name" value="SYNTAXIN"/>
    <property type="match status" value="1"/>
</dbReference>
<protein>
    <recommendedName>
        <fullName evidence="12">t-SNARE coiled-coil homology domain-containing protein</fullName>
    </recommendedName>
</protein>
<dbReference type="InterPro" id="IPR006012">
    <property type="entry name" value="Syntaxin/epimorphin_CS"/>
</dbReference>
<dbReference type="EMBL" id="JBBPBM010000049">
    <property type="protein sequence ID" value="KAK8519858.1"/>
    <property type="molecule type" value="Genomic_DNA"/>
</dbReference>
<keyword evidence="8" id="KW-0443">Lipid metabolism</keyword>
<organism evidence="13 14">
    <name type="scientific">Hibiscus sabdariffa</name>
    <name type="common">roselle</name>
    <dbReference type="NCBI Taxonomy" id="183260"/>
    <lineage>
        <taxon>Eukaryota</taxon>
        <taxon>Viridiplantae</taxon>
        <taxon>Streptophyta</taxon>
        <taxon>Embryophyta</taxon>
        <taxon>Tracheophyta</taxon>
        <taxon>Spermatophyta</taxon>
        <taxon>Magnoliopsida</taxon>
        <taxon>eudicotyledons</taxon>
        <taxon>Gunneridae</taxon>
        <taxon>Pentapetalae</taxon>
        <taxon>rosids</taxon>
        <taxon>malvids</taxon>
        <taxon>Malvales</taxon>
        <taxon>Malvaceae</taxon>
        <taxon>Malvoideae</taxon>
        <taxon>Hibiscus</taxon>
    </lineage>
</organism>
<evidence type="ECO:0000256" key="11">
    <source>
        <dbReference type="SAM" id="Phobius"/>
    </source>
</evidence>
<evidence type="ECO:0000313" key="14">
    <source>
        <dbReference type="Proteomes" id="UP001472677"/>
    </source>
</evidence>
<dbReference type="PROSITE" id="PS50192">
    <property type="entry name" value="T_SNARE"/>
    <property type="match status" value="1"/>
</dbReference>
<comment type="subcellular location">
    <subcellularLocation>
        <location evidence="1">Membrane</location>
        <topology evidence="1">Multi-pass membrane protein</topology>
    </subcellularLocation>
</comment>
<evidence type="ECO:0000256" key="5">
    <source>
        <dbReference type="ARBA" id="ARBA00022692"/>
    </source>
</evidence>
<keyword evidence="6" id="KW-0653">Protein transport</keyword>
<dbReference type="SUPFAM" id="SSF58038">
    <property type="entry name" value="SNARE fusion complex"/>
    <property type="match status" value="1"/>
</dbReference>
<feature type="transmembrane region" description="Helical" evidence="11">
    <location>
        <begin position="270"/>
        <end position="287"/>
    </location>
</feature>
<comment type="similarity">
    <text evidence="3">Belongs to the syntaxin family.</text>
</comment>
<dbReference type="Gene3D" id="1.20.5.110">
    <property type="match status" value="1"/>
</dbReference>
<accession>A0ABR2CJN4</accession>
<comment type="caution">
    <text evidence="13">The sequence shown here is derived from an EMBL/GenBank/DDBJ whole genome shotgun (WGS) entry which is preliminary data.</text>
</comment>
<evidence type="ECO:0000256" key="10">
    <source>
        <dbReference type="ARBA" id="ARBA00023315"/>
    </source>
</evidence>
<dbReference type="CDD" id="cd15841">
    <property type="entry name" value="SNARE_Qc"/>
    <property type="match status" value="1"/>
</dbReference>
<dbReference type="PANTHER" id="PTHR31595:SF71">
    <property type="entry name" value="LONG-CHAIN-ALCOHOL O-FATTY-ACYLTRANSFERASE 5-RELATED"/>
    <property type="match status" value="1"/>
</dbReference>
<evidence type="ECO:0000256" key="9">
    <source>
        <dbReference type="ARBA" id="ARBA00023136"/>
    </source>
</evidence>
<keyword evidence="5 11" id="KW-0812">Transmembrane</keyword>
<evidence type="ECO:0000256" key="1">
    <source>
        <dbReference type="ARBA" id="ARBA00004141"/>
    </source>
</evidence>
<gene>
    <name evidence="13" type="ORF">V6N12_003826</name>
</gene>
<dbReference type="Proteomes" id="UP001472677">
    <property type="component" value="Unassembled WGS sequence"/>
</dbReference>
<name>A0ABR2CJN4_9ROSI</name>
<dbReference type="PANTHER" id="PTHR31595">
    <property type="entry name" value="LONG-CHAIN-ALCOHOL O-FATTY-ACYLTRANSFERASE 3-RELATED"/>
    <property type="match status" value="1"/>
</dbReference>
<keyword evidence="9 11" id="KW-0472">Membrane</keyword>
<keyword evidence="14" id="KW-1185">Reference proteome</keyword>
<proteinExistence type="inferred from homology"/>
<dbReference type="InterPro" id="IPR032805">
    <property type="entry name" value="Wax_synthase_dom"/>
</dbReference>
<evidence type="ECO:0000256" key="3">
    <source>
        <dbReference type="ARBA" id="ARBA00009063"/>
    </source>
</evidence>
<feature type="transmembrane region" description="Helical" evidence="11">
    <location>
        <begin position="32"/>
        <end position="51"/>
    </location>
</feature>
<feature type="transmembrane region" description="Helical" evidence="11">
    <location>
        <begin position="237"/>
        <end position="258"/>
    </location>
</feature>
<reference evidence="13 14" key="1">
    <citation type="journal article" date="2024" name="G3 (Bethesda)">
        <title>Genome assembly of Hibiscus sabdariffa L. provides insights into metabolisms of medicinal natural products.</title>
        <authorList>
            <person name="Kim T."/>
        </authorList>
    </citation>
    <scope>NUCLEOTIDE SEQUENCE [LARGE SCALE GENOMIC DNA]</scope>
    <source>
        <strain evidence="13">TK-2024</strain>
        <tissue evidence="13">Old leaves</tissue>
    </source>
</reference>
<feature type="domain" description="T-SNARE coiled-coil homology" evidence="12">
    <location>
        <begin position="468"/>
        <end position="530"/>
    </location>
</feature>
<keyword evidence="4" id="KW-0808">Transferase</keyword>
<dbReference type="SMART" id="SM00397">
    <property type="entry name" value="t_SNARE"/>
    <property type="match status" value="1"/>
</dbReference>
<keyword evidence="6" id="KW-0813">Transport</keyword>